<evidence type="ECO:0000256" key="1">
    <source>
        <dbReference type="PROSITE-ProRule" id="PRU00409"/>
    </source>
</evidence>
<evidence type="ECO:0000259" key="2">
    <source>
        <dbReference type="PROSITE" id="PS50975"/>
    </source>
</evidence>
<dbReference type="GO" id="GO:0005524">
    <property type="term" value="F:ATP binding"/>
    <property type="evidence" value="ECO:0007669"/>
    <property type="project" value="UniProtKB-UniRule"/>
</dbReference>
<protein>
    <recommendedName>
        <fullName evidence="2">ATP-grasp domain-containing protein</fullName>
    </recommendedName>
</protein>
<gene>
    <name evidence="3" type="ORF">A2209_04335</name>
</gene>
<accession>A0A1F7KAL0</accession>
<keyword evidence="1" id="KW-0067">ATP-binding</keyword>
<reference evidence="3 4" key="1">
    <citation type="journal article" date="2016" name="Nat. Commun.">
        <title>Thousands of microbial genomes shed light on interconnected biogeochemical processes in an aquifer system.</title>
        <authorList>
            <person name="Anantharaman K."/>
            <person name="Brown C.T."/>
            <person name="Hug L.A."/>
            <person name="Sharon I."/>
            <person name="Castelle C.J."/>
            <person name="Probst A.J."/>
            <person name="Thomas B.C."/>
            <person name="Singh A."/>
            <person name="Wilkins M.J."/>
            <person name="Karaoz U."/>
            <person name="Brodie E.L."/>
            <person name="Williams K.H."/>
            <person name="Hubbard S.S."/>
            <person name="Banfield J.F."/>
        </authorList>
    </citation>
    <scope>NUCLEOTIDE SEQUENCE [LARGE SCALE GENOMIC DNA]</scope>
</reference>
<keyword evidence="1" id="KW-0547">Nucleotide-binding</keyword>
<name>A0A1F7KAL0_9BACT</name>
<evidence type="ECO:0000313" key="4">
    <source>
        <dbReference type="Proteomes" id="UP000178450"/>
    </source>
</evidence>
<dbReference type="AlphaFoldDB" id="A0A1F7KAL0"/>
<dbReference type="PROSITE" id="PS50975">
    <property type="entry name" value="ATP_GRASP"/>
    <property type="match status" value="1"/>
</dbReference>
<dbReference type="InterPro" id="IPR011761">
    <property type="entry name" value="ATP-grasp"/>
</dbReference>
<dbReference type="SUPFAM" id="SSF56059">
    <property type="entry name" value="Glutathione synthetase ATP-binding domain-like"/>
    <property type="match status" value="1"/>
</dbReference>
<evidence type="ECO:0000313" key="3">
    <source>
        <dbReference type="EMBL" id="OGK64898.1"/>
    </source>
</evidence>
<feature type="domain" description="ATP-grasp" evidence="2">
    <location>
        <begin position="168"/>
        <end position="382"/>
    </location>
</feature>
<dbReference type="Gene3D" id="3.30.470.20">
    <property type="entry name" value="ATP-grasp fold, B domain"/>
    <property type="match status" value="1"/>
</dbReference>
<dbReference type="EMBL" id="MGBG01000013">
    <property type="protein sequence ID" value="OGK64898.1"/>
    <property type="molecule type" value="Genomic_DNA"/>
</dbReference>
<comment type="caution">
    <text evidence="3">The sequence shown here is derived from an EMBL/GenBank/DDBJ whole genome shotgun (WGS) entry which is preliminary data.</text>
</comment>
<proteinExistence type="predicted"/>
<organism evidence="3 4">
    <name type="scientific">Candidatus Roizmanbacteria bacterium RIFOXYA1_FULL_41_12</name>
    <dbReference type="NCBI Taxonomy" id="1802082"/>
    <lineage>
        <taxon>Bacteria</taxon>
        <taxon>Candidatus Roizmaniibacteriota</taxon>
    </lineage>
</organism>
<dbReference type="Proteomes" id="UP000178450">
    <property type="component" value="Unassembled WGS sequence"/>
</dbReference>
<dbReference type="GO" id="GO:0046872">
    <property type="term" value="F:metal ion binding"/>
    <property type="evidence" value="ECO:0007669"/>
    <property type="project" value="InterPro"/>
</dbReference>
<sequence length="453" mass="51632">MTSELVIYLYNVVEDEWSFISSLSNPIEQAQEIDSSRTSVDTYFLGYANGQNLLFVSPIKISSDFQRYTKNLTNYKNTQVVVPQAHSHLLCLDLINDKQTLEALITEAKKYQKITLISYAATPEFFQLKQVLINKGLNIYCPEAPEIESAWTVNFFGSKSGIRQLAQKSAAVEPDFTMPEGVIVVGIYNAAKIAANKYIKQKGVVIKTNKGSSGNGLLIFRENDLPNDYLSCEQKLTEILKSEPYWERFPIIVEDLISINYGVANGYPNVEFKIHKSGRIEMLYYCSLAVTKDGAFLGIDIHEDIINDRLSTMIVDTGYFVAERLAAEGYRGYFDIDMIAGKNNKIYVCETNTRNTGGTDIYKLVLRLIGKEFMDERYILSRTHYHLAKAVRFEEILSSLKSLLYNRRNKEGLIINSASRLKQQELIYTIIGKNKRRAYQTEQEVFKILKSLN</sequence>